<evidence type="ECO:0000313" key="4">
    <source>
        <dbReference type="EMBL" id="RKU47023.1"/>
    </source>
</evidence>
<dbReference type="InterPro" id="IPR005176">
    <property type="entry name" value="PONY_dom"/>
</dbReference>
<name>A0A420YGN8_9PEZI</name>
<dbReference type="PANTHER" id="PTHR12281">
    <property type="entry name" value="RP42 RELATED"/>
    <property type="match status" value="1"/>
</dbReference>
<reference evidence="4 5" key="1">
    <citation type="submission" date="2018-08" db="EMBL/GenBank/DDBJ databases">
        <title>Draft genome of the lignicolous fungus Coniochaeta pulveracea.</title>
        <authorList>
            <person name="Borstlap C.J."/>
            <person name="De Witt R.N."/>
            <person name="Botha A."/>
            <person name="Volschenk H."/>
        </authorList>
    </citation>
    <scope>NUCLEOTIDE SEQUENCE [LARGE SCALE GENOMIC DNA]</scope>
    <source>
        <strain evidence="4 5">CAB683</strain>
    </source>
</reference>
<dbReference type="EMBL" id="QVQW01000011">
    <property type="protein sequence ID" value="RKU47023.1"/>
    <property type="molecule type" value="Genomic_DNA"/>
</dbReference>
<dbReference type="GO" id="GO:0045116">
    <property type="term" value="P:protein neddylation"/>
    <property type="evidence" value="ECO:0007669"/>
    <property type="project" value="TreeGrafter"/>
</dbReference>
<dbReference type="PANTHER" id="PTHR12281:SF31">
    <property type="entry name" value="DCN1-LIKE PROTEIN 3"/>
    <property type="match status" value="1"/>
</dbReference>
<dbReference type="GO" id="GO:0097602">
    <property type="term" value="F:cullin family protein binding"/>
    <property type="evidence" value="ECO:0007669"/>
    <property type="project" value="TreeGrafter"/>
</dbReference>
<organism evidence="4 5">
    <name type="scientific">Coniochaeta pulveracea</name>
    <dbReference type="NCBI Taxonomy" id="177199"/>
    <lineage>
        <taxon>Eukaryota</taxon>
        <taxon>Fungi</taxon>
        <taxon>Dikarya</taxon>
        <taxon>Ascomycota</taxon>
        <taxon>Pezizomycotina</taxon>
        <taxon>Sordariomycetes</taxon>
        <taxon>Sordariomycetidae</taxon>
        <taxon>Coniochaetales</taxon>
        <taxon>Coniochaetaceae</taxon>
        <taxon>Coniochaeta</taxon>
    </lineage>
</organism>
<feature type="region of interest" description="Disordered" evidence="2">
    <location>
        <begin position="74"/>
        <end position="107"/>
    </location>
</feature>
<dbReference type="GO" id="GO:0032182">
    <property type="term" value="F:ubiquitin-like protein binding"/>
    <property type="evidence" value="ECO:0007669"/>
    <property type="project" value="TreeGrafter"/>
</dbReference>
<accession>A0A420YGN8</accession>
<gene>
    <name evidence="4" type="primary">DCN1</name>
    <name evidence="4" type="ORF">DL546_008350</name>
</gene>
<dbReference type="Gene3D" id="1.10.238.10">
    <property type="entry name" value="EF-hand"/>
    <property type="match status" value="1"/>
</dbReference>
<evidence type="ECO:0000313" key="5">
    <source>
        <dbReference type="Proteomes" id="UP000275385"/>
    </source>
</evidence>
<comment type="function">
    <text evidence="1">Neddylation of cullins play an essential role in the regulation of SCF-type complexes activity.</text>
</comment>
<proteinExistence type="predicted"/>
<dbReference type="GO" id="GO:0000151">
    <property type="term" value="C:ubiquitin ligase complex"/>
    <property type="evidence" value="ECO:0007669"/>
    <property type="project" value="TreeGrafter"/>
</dbReference>
<dbReference type="Pfam" id="PF03556">
    <property type="entry name" value="Cullin_binding"/>
    <property type="match status" value="1"/>
</dbReference>
<sequence length="348" mass="38388">MPFNGLLSALSLKRVRNGRKQVSPGTSSLAAQRLAAASSSTLLDAHKGPAVSTRGIKANKGIVHSIVTAEVTAAEQDDEPSEVLPERAAGTSTSRIRPPRATKDKGTKIRTRDATGFFEANGYAPPQPSVASRGNDIKLEQMFDGLRDPEEDSKDEIGTQSVMNYLTSLDVDLESCEQFIVLEIVQAPALGIVKKNGFVEGWKATGVSPSVTAQKTYIKERKAALSRDISYFRKVYRAAFVAGKEENQKALALEVALIFWDMLFSPPGMVWKSHNVNWLAEWKNFLAEKWTRSVNRDMWNQTLEFAIKTLSDGTLSFWSEDGAWPGVIDDFVAWWKAKQEKGGAMETD</sequence>
<evidence type="ECO:0000259" key="3">
    <source>
        <dbReference type="PROSITE" id="PS51229"/>
    </source>
</evidence>
<dbReference type="Gene3D" id="1.10.238.200">
    <property type="entry name" value="Cullin, PONY binding domain"/>
    <property type="match status" value="1"/>
</dbReference>
<dbReference type="InterPro" id="IPR042460">
    <property type="entry name" value="DCN1-like_PONY"/>
</dbReference>
<dbReference type="Proteomes" id="UP000275385">
    <property type="component" value="Unassembled WGS sequence"/>
</dbReference>
<keyword evidence="4" id="KW-0436">Ligase</keyword>
<dbReference type="GO" id="GO:0016874">
    <property type="term" value="F:ligase activity"/>
    <property type="evidence" value="ECO:0007669"/>
    <property type="project" value="UniProtKB-KW"/>
</dbReference>
<comment type="caution">
    <text evidence="4">The sequence shown here is derived from an EMBL/GenBank/DDBJ whole genome shotgun (WGS) entry which is preliminary data.</text>
</comment>
<evidence type="ECO:0000256" key="2">
    <source>
        <dbReference type="SAM" id="MobiDB-lite"/>
    </source>
</evidence>
<dbReference type="PROSITE" id="PS51229">
    <property type="entry name" value="DCUN1"/>
    <property type="match status" value="1"/>
</dbReference>
<protein>
    <recommendedName>
        <fullName evidence="1">Defective in cullin neddylation protein</fullName>
    </recommendedName>
</protein>
<evidence type="ECO:0000256" key="1">
    <source>
        <dbReference type="RuleBase" id="RU410713"/>
    </source>
</evidence>
<feature type="domain" description="DCUN1" evidence="3">
    <location>
        <begin position="134"/>
        <end position="336"/>
    </location>
</feature>
<keyword evidence="5" id="KW-1185">Reference proteome</keyword>
<dbReference type="OrthoDB" id="27198at2759"/>
<dbReference type="InterPro" id="IPR014764">
    <property type="entry name" value="DCN-prot"/>
</dbReference>
<dbReference type="AlphaFoldDB" id="A0A420YGN8"/>
<dbReference type="STRING" id="177199.A0A420YGN8"/>
<dbReference type="GO" id="GO:0031624">
    <property type="term" value="F:ubiquitin conjugating enzyme binding"/>
    <property type="evidence" value="ECO:0007669"/>
    <property type="project" value="TreeGrafter"/>
</dbReference>